<dbReference type="EMBL" id="UINC01104526">
    <property type="protein sequence ID" value="SVC67735.1"/>
    <property type="molecule type" value="Genomic_DNA"/>
</dbReference>
<evidence type="ECO:0000313" key="2">
    <source>
        <dbReference type="EMBL" id="SVC67735.1"/>
    </source>
</evidence>
<name>A0A382P548_9ZZZZ</name>
<feature type="compositionally biased region" description="Basic residues" evidence="1">
    <location>
        <begin position="1"/>
        <end position="15"/>
    </location>
</feature>
<feature type="compositionally biased region" description="Basic and acidic residues" evidence="1">
    <location>
        <begin position="19"/>
        <end position="30"/>
    </location>
</feature>
<evidence type="ECO:0000256" key="1">
    <source>
        <dbReference type="SAM" id="MobiDB-lite"/>
    </source>
</evidence>
<accession>A0A382P548</accession>
<proteinExistence type="predicted"/>
<dbReference type="AlphaFoldDB" id="A0A382P548"/>
<gene>
    <name evidence="2" type="ORF">METZ01_LOCUS320589</name>
</gene>
<organism evidence="2">
    <name type="scientific">marine metagenome</name>
    <dbReference type="NCBI Taxonomy" id="408172"/>
    <lineage>
        <taxon>unclassified sequences</taxon>
        <taxon>metagenomes</taxon>
        <taxon>ecological metagenomes</taxon>
    </lineage>
</organism>
<protein>
    <submittedName>
        <fullName evidence="2">Uncharacterized protein</fullName>
    </submittedName>
</protein>
<sequence length="52" mass="5982">RRPGAGRWPPRRQTGRLRNARERRCGERLLHRPGSGVGFEAAQYPANTKDRL</sequence>
<feature type="non-terminal residue" evidence="2">
    <location>
        <position position="52"/>
    </location>
</feature>
<reference evidence="2" key="1">
    <citation type="submission" date="2018-05" db="EMBL/GenBank/DDBJ databases">
        <authorList>
            <person name="Lanie J.A."/>
            <person name="Ng W.-L."/>
            <person name="Kazmierczak K.M."/>
            <person name="Andrzejewski T.M."/>
            <person name="Davidsen T.M."/>
            <person name="Wayne K.J."/>
            <person name="Tettelin H."/>
            <person name="Glass J.I."/>
            <person name="Rusch D."/>
            <person name="Podicherti R."/>
            <person name="Tsui H.-C.T."/>
            <person name="Winkler M.E."/>
        </authorList>
    </citation>
    <scope>NUCLEOTIDE SEQUENCE</scope>
</reference>
<feature type="non-terminal residue" evidence="2">
    <location>
        <position position="1"/>
    </location>
</feature>
<feature type="region of interest" description="Disordered" evidence="1">
    <location>
        <begin position="1"/>
        <end position="52"/>
    </location>
</feature>